<dbReference type="Pfam" id="PF02517">
    <property type="entry name" value="Rce1-like"/>
    <property type="match status" value="1"/>
</dbReference>
<keyword evidence="2" id="KW-1133">Transmembrane helix</keyword>
<evidence type="ECO:0000313" key="4">
    <source>
        <dbReference type="EMBL" id="MFC7080952.1"/>
    </source>
</evidence>
<dbReference type="GO" id="GO:0004175">
    <property type="term" value="F:endopeptidase activity"/>
    <property type="evidence" value="ECO:0007669"/>
    <property type="project" value="UniProtKB-ARBA"/>
</dbReference>
<dbReference type="RefSeq" id="WP_276281160.1">
    <property type="nucleotide sequence ID" value="NZ_CP119809.1"/>
</dbReference>
<feature type="domain" description="CAAX prenyl protease 2/Lysostaphin resistance protein A-like" evidence="3">
    <location>
        <begin position="226"/>
        <end position="317"/>
    </location>
</feature>
<feature type="compositionally biased region" description="Basic and acidic residues" evidence="1">
    <location>
        <begin position="59"/>
        <end position="79"/>
    </location>
</feature>
<feature type="region of interest" description="Disordered" evidence="1">
    <location>
        <begin position="32"/>
        <end position="127"/>
    </location>
</feature>
<gene>
    <name evidence="4" type="ORF">ACFQJ6_13400</name>
</gene>
<dbReference type="EMBL" id="JBHSZH010000005">
    <property type="protein sequence ID" value="MFC7080952.1"/>
    <property type="molecule type" value="Genomic_DNA"/>
</dbReference>
<dbReference type="InterPro" id="IPR003675">
    <property type="entry name" value="Rce1/LyrA-like_dom"/>
</dbReference>
<dbReference type="Proteomes" id="UP001596407">
    <property type="component" value="Unassembled WGS sequence"/>
</dbReference>
<evidence type="ECO:0000256" key="2">
    <source>
        <dbReference type="SAM" id="Phobius"/>
    </source>
</evidence>
<keyword evidence="5" id="KW-1185">Reference proteome</keyword>
<organism evidence="4 5">
    <name type="scientific">Halorussus caseinilyticus</name>
    <dbReference type="NCBI Taxonomy" id="3034025"/>
    <lineage>
        <taxon>Archaea</taxon>
        <taxon>Methanobacteriati</taxon>
        <taxon>Methanobacteriota</taxon>
        <taxon>Stenosarchaea group</taxon>
        <taxon>Halobacteria</taxon>
        <taxon>Halobacteriales</taxon>
        <taxon>Haladaptataceae</taxon>
        <taxon>Halorussus</taxon>
    </lineage>
</organism>
<evidence type="ECO:0000259" key="3">
    <source>
        <dbReference type="Pfam" id="PF02517"/>
    </source>
</evidence>
<keyword evidence="2" id="KW-0812">Transmembrane</keyword>
<feature type="compositionally biased region" description="Basic and acidic residues" evidence="1">
    <location>
        <begin position="41"/>
        <end position="50"/>
    </location>
</feature>
<keyword evidence="4" id="KW-0378">Hydrolase</keyword>
<protein>
    <submittedName>
        <fullName evidence="4">CPBP family intramembrane glutamic endopeptidase</fullName>
        <ecNumber evidence="4">3.4.-.-</ecNumber>
    </submittedName>
</protein>
<evidence type="ECO:0000256" key="1">
    <source>
        <dbReference type="SAM" id="MobiDB-lite"/>
    </source>
</evidence>
<feature type="transmembrane region" description="Helical" evidence="2">
    <location>
        <begin position="6"/>
        <end position="25"/>
    </location>
</feature>
<comment type="caution">
    <text evidence="4">The sequence shown here is derived from an EMBL/GenBank/DDBJ whole genome shotgun (WGS) entry which is preliminary data.</text>
</comment>
<keyword evidence="2" id="KW-0472">Membrane</keyword>
<evidence type="ECO:0000313" key="5">
    <source>
        <dbReference type="Proteomes" id="UP001596407"/>
    </source>
</evidence>
<dbReference type="GeneID" id="79302341"/>
<reference evidence="4 5" key="1">
    <citation type="journal article" date="2019" name="Int. J. Syst. Evol. Microbiol.">
        <title>The Global Catalogue of Microorganisms (GCM) 10K type strain sequencing project: providing services to taxonomists for standard genome sequencing and annotation.</title>
        <authorList>
            <consortium name="The Broad Institute Genomics Platform"/>
            <consortium name="The Broad Institute Genome Sequencing Center for Infectious Disease"/>
            <person name="Wu L."/>
            <person name="Ma J."/>
        </authorList>
    </citation>
    <scope>NUCLEOTIDE SEQUENCE [LARGE SCALE GENOMIC DNA]</scope>
    <source>
        <strain evidence="4 5">DT72</strain>
    </source>
</reference>
<dbReference type="AlphaFoldDB" id="A0ABD5WK45"/>
<name>A0ABD5WK45_9EURY</name>
<feature type="transmembrane region" description="Helical" evidence="2">
    <location>
        <begin position="286"/>
        <end position="314"/>
    </location>
</feature>
<feature type="compositionally biased region" description="Basic and acidic residues" evidence="1">
    <location>
        <begin position="112"/>
        <end position="127"/>
    </location>
</feature>
<dbReference type="GO" id="GO:0080120">
    <property type="term" value="P:CAAX-box protein maturation"/>
    <property type="evidence" value="ECO:0007669"/>
    <property type="project" value="UniProtKB-ARBA"/>
</dbReference>
<accession>A0ABD5WK45</accession>
<feature type="transmembrane region" description="Helical" evidence="2">
    <location>
        <begin position="175"/>
        <end position="195"/>
    </location>
</feature>
<feature type="transmembrane region" description="Helical" evidence="2">
    <location>
        <begin position="251"/>
        <end position="274"/>
    </location>
</feature>
<feature type="transmembrane region" description="Helical" evidence="2">
    <location>
        <begin position="225"/>
        <end position="245"/>
    </location>
</feature>
<feature type="transmembrane region" description="Helical" evidence="2">
    <location>
        <begin position="136"/>
        <end position="160"/>
    </location>
</feature>
<dbReference type="EC" id="3.4.-.-" evidence="4"/>
<proteinExistence type="predicted"/>
<sequence>MPPAPQYPSFAAVTMFVLGLLIVLARASQAMFEDPDETDERSDTGDDSDSRPPATGAARIERHADTGRTRAERIEREVLDGEDDGGDASPWNDAEGTSDADASPWGENEAELDARRASAERDPDARQQERLEFTTGALLANVALSQGVFGAILVAAAWVADLPLEALGVRLGDPWSVGLPALAVGTAVGVALYAANELSTTVLDSTGVDYSEGLREALAPDTPRGWAVLLGVVLPVIAVFEELLFRAALVGAFAAGFGVSPWALAVFSTVAFAIGHGAQGPGGVAVTGLLGFALAAAFVLTGSLLVVVVAHYLVNALEFVVHEGFGVEWAREPPTSEDERF</sequence>